<evidence type="ECO:0000313" key="3">
    <source>
        <dbReference type="Proteomes" id="UP000664904"/>
    </source>
</evidence>
<dbReference type="EMBL" id="CP072133">
    <property type="protein sequence ID" value="QTH72761.1"/>
    <property type="molecule type" value="Genomic_DNA"/>
</dbReference>
<dbReference type="Proteomes" id="UP000664904">
    <property type="component" value="Chromosome"/>
</dbReference>
<dbReference type="Pfam" id="PF01636">
    <property type="entry name" value="APH"/>
    <property type="match status" value="1"/>
</dbReference>
<dbReference type="Gene3D" id="3.90.1200.10">
    <property type="match status" value="1"/>
</dbReference>
<gene>
    <name evidence="2" type="ORF">J5O05_08325</name>
</gene>
<feature type="domain" description="Aminoglycoside phosphotransferase" evidence="1">
    <location>
        <begin position="29"/>
        <end position="167"/>
    </location>
</feature>
<dbReference type="SUPFAM" id="SSF56112">
    <property type="entry name" value="Protein kinase-like (PK-like)"/>
    <property type="match status" value="1"/>
</dbReference>
<name>A0A975HM43_9GAMM</name>
<dbReference type="AlphaFoldDB" id="A0A975HM43"/>
<protein>
    <submittedName>
        <fullName evidence="2">Phosphotransferase</fullName>
    </submittedName>
</protein>
<proteinExistence type="predicted"/>
<keyword evidence="3" id="KW-1185">Reference proteome</keyword>
<accession>A0A975HM43</accession>
<dbReference type="InterPro" id="IPR002575">
    <property type="entry name" value="Aminoglycoside_PTrfase"/>
</dbReference>
<organism evidence="2 3">
    <name type="scientific">Pseudoalteromonas xiamenensis</name>
    <dbReference type="NCBI Taxonomy" id="882626"/>
    <lineage>
        <taxon>Bacteria</taxon>
        <taxon>Pseudomonadati</taxon>
        <taxon>Pseudomonadota</taxon>
        <taxon>Gammaproteobacteria</taxon>
        <taxon>Alteromonadales</taxon>
        <taxon>Pseudoalteromonadaceae</taxon>
        <taxon>Pseudoalteromonas</taxon>
    </lineage>
</organism>
<dbReference type="KEGG" id="pxi:J5O05_08325"/>
<sequence length="213" mass="25139">MPVDALFQQQRLSLKNITTNPIAWHTKAQVAVFDYWPGQVYRGQEWTRFLPLLLDVHQSFRPKKHSKQDWSIDLTQEFQRIVFNDERESKAVAQALLRLNDFPDYTAYCHNDLVIENLLCDGESLRMIDFEFAGFNDVYFDLAALAVSLQLAESEAMRMLRAYHEFDAGSPKANEEKLKVYRYLYIVLCKHWYLTRGHTREATQLDMQLHLWS</sequence>
<dbReference type="InterPro" id="IPR011009">
    <property type="entry name" value="Kinase-like_dom_sf"/>
</dbReference>
<evidence type="ECO:0000259" key="1">
    <source>
        <dbReference type="Pfam" id="PF01636"/>
    </source>
</evidence>
<dbReference type="RefSeq" id="WP_208844384.1">
    <property type="nucleotide sequence ID" value="NZ_CP072133.1"/>
</dbReference>
<evidence type="ECO:0000313" key="2">
    <source>
        <dbReference type="EMBL" id="QTH72761.1"/>
    </source>
</evidence>
<reference evidence="2" key="1">
    <citation type="submission" date="2021-03" db="EMBL/GenBank/DDBJ databases">
        <title>Complete Genome of Pseudoalteromonas xiamenensis STKMTI.2, a new potential marine bacterium producing anti-Vibrio compounds.</title>
        <authorList>
            <person name="Handayani D.P."/>
            <person name="Isnansetyo A."/>
            <person name="Istiqomah I."/>
            <person name="Jumina J."/>
        </authorList>
    </citation>
    <scope>NUCLEOTIDE SEQUENCE</scope>
    <source>
        <strain evidence="2">STKMTI.2</strain>
    </source>
</reference>